<dbReference type="Proteomes" id="UP000886689">
    <property type="component" value="Unassembled WGS sequence"/>
</dbReference>
<reference evidence="1" key="1">
    <citation type="submission" date="2020-10" db="EMBL/GenBank/DDBJ databases">
        <title>Connecting structure to function with the recovery of over 1000 high-quality activated sludge metagenome-assembled genomes encoding full-length rRNA genes using long-read sequencing.</title>
        <authorList>
            <person name="Singleton C.M."/>
            <person name="Petriglieri F."/>
            <person name="Kristensen J.M."/>
            <person name="Kirkegaard R.H."/>
            <person name="Michaelsen T.Y."/>
            <person name="Andersen M.H."/>
            <person name="Karst S.M."/>
            <person name="Dueholm M.S."/>
            <person name="Nielsen P.H."/>
            <person name="Albertsen M."/>
        </authorList>
    </citation>
    <scope>NUCLEOTIDE SEQUENCE</scope>
    <source>
        <strain evidence="1">Hirt_18-Q3-R61-65_BATAC.395</strain>
    </source>
</reference>
<dbReference type="EMBL" id="JADJUC010000005">
    <property type="protein sequence ID" value="MBK8523798.1"/>
    <property type="molecule type" value="Genomic_DNA"/>
</dbReference>
<dbReference type="InterPro" id="IPR043136">
    <property type="entry name" value="B30.2/SPRY_sf"/>
</dbReference>
<protein>
    <submittedName>
        <fullName evidence="1">Uncharacterized protein</fullName>
    </submittedName>
</protein>
<comment type="caution">
    <text evidence="1">The sequence shown here is derived from an EMBL/GenBank/DDBJ whole genome shotgun (WGS) entry which is preliminary data.</text>
</comment>
<name>A0A9D7PR82_9PROT</name>
<sequence length="156" mass="16854">MADRFWVGCAAPKIDYDIGVKITVLPDDTGGVETVGFAIDLDQGVAHFQQNGNWLRGGSSRNDPHKIRSGAAYVCAVEAVLNIQTLIDRKLATVNFGESPFRYAPLAGFLPLHTGFQWVQGGETADRPSRLPAATGKTGDGNYLHQGGVCYATRFR</sequence>
<evidence type="ECO:0000313" key="1">
    <source>
        <dbReference type="EMBL" id="MBK8523798.1"/>
    </source>
</evidence>
<evidence type="ECO:0000313" key="2">
    <source>
        <dbReference type="Proteomes" id="UP000886689"/>
    </source>
</evidence>
<accession>A0A9D7PR82</accession>
<proteinExistence type="predicted"/>
<organism evidence="1 2">
    <name type="scientific">Candidatus Proximibacter danicus</name>
    <dbReference type="NCBI Taxonomy" id="2954365"/>
    <lineage>
        <taxon>Bacteria</taxon>
        <taxon>Pseudomonadati</taxon>
        <taxon>Pseudomonadota</taxon>
        <taxon>Betaproteobacteria</taxon>
        <taxon>Candidatus Proximibacter</taxon>
    </lineage>
</organism>
<dbReference type="Gene3D" id="2.60.120.920">
    <property type="match status" value="1"/>
</dbReference>
<gene>
    <name evidence="1" type="ORF">IPL58_06575</name>
</gene>
<dbReference type="AlphaFoldDB" id="A0A9D7PR82"/>